<proteinExistence type="predicted"/>
<dbReference type="SUPFAM" id="SSF47413">
    <property type="entry name" value="lambda repressor-like DNA-binding domains"/>
    <property type="match status" value="1"/>
</dbReference>
<dbReference type="RefSeq" id="WP_147022845.1">
    <property type="nucleotide sequence ID" value="NZ_BJYU01000150.1"/>
</dbReference>
<evidence type="ECO:0000313" key="2">
    <source>
        <dbReference type="Proteomes" id="UP000321085"/>
    </source>
</evidence>
<name>A0A512C1L2_9HYPH</name>
<dbReference type="Proteomes" id="UP000321085">
    <property type="component" value="Unassembled WGS sequence"/>
</dbReference>
<dbReference type="EMBL" id="BJYU01000150">
    <property type="protein sequence ID" value="GEO18083.1"/>
    <property type="molecule type" value="Genomic_DNA"/>
</dbReference>
<dbReference type="InterPro" id="IPR001387">
    <property type="entry name" value="Cro/C1-type_HTH"/>
</dbReference>
<sequence length="104" mass="11757">MTLGTSDQVKDIGERLQALRYALGYGGGRRTAAFCRTYGFSPTQWHNYVSGERRINLDEALKLASGTGATLEWIYRGDEWLWTMPGKLANDIRAAREQITRENS</sequence>
<accession>A0A512C1L2</accession>
<dbReference type="Gene3D" id="1.10.260.40">
    <property type="entry name" value="lambda repressor-like DNA-binding domains"/>
    <property type="match status" value="1"/>
</dbReference>
<dbReference type="InterPro" id="IPR010982">
    <property type="entry name" value="Lambda_DNA-bd_dom_sf"/>
</dbReference>
<reference evidence="1 2" key="1">
    <citation type="submission" date="2019-07" db="EMBL/GenBank/DDBJ databases">
        <title>Whole genome shotgun sequence of Microvirga aerophila NBRC 106136.</title>
        <authorList>
            <person name="Hosoyama A."/>
            <person name="Uohara A."/>
            <person name="Ohji S."/>
            <person name="Ichikawa N."/>
        </authorList>
    </citation>
    <scope>NUCLEOTIDE SEQUENCE [LARGE SCALE GENOMIC DNA]</scope>
    <source>
        <strain evidence="1 2">NBRC 106136</strain>
    </source>
</reference>
<organism evidence="1 2">
    <name type="scientific">Microvirga aerophila</name>
    <dbReference type="NCBI Taxonomy" id="670291"/>
    <lineage>
        <taxon>Bacteria</taxon>
        <taxon>Pseudomonadati</taxon>
        <taxon>Pseudomonadota</taxon>
        <taxon>Alphaproteobacteria</taxon>
        <taxon>Hyphomicrobiales</taxon>
        <taxon>Methylobacteriaceae</taxon>
        <taxon>Microvirga</taxon>
    </lineage>
</organism>
<evidence type="ECO:0008006" key="3">
    <source>
        <dbReference type="Google" id="ProtNLM"/>
    </source>
</evidence>
<evidence type="ECO:0000313" key="1">
    <source>
        <dbReference type="EMBL" id="GEO18083.1"/>
    </source>
</evidence>
<protein>
    <recommendedName>
        <fullName evidence="3">HTH cro/C1-type domain-containing protein</fullName>
    </recommendedName>
</protein>
<dbReference type="CDD" id="cd00093">
    <property type="entry name" value="HTH_XRE"/>
    <property type="match status" value="1"/>
</dbReference>
<comment type="caution">
    <text evidence="1">The sequence shown here is derived from an EMBL/GenBank/DDBJ whole genome shotgun (WGS) entry which is preliminary data.</text>
</comment>
<keyword evidence="2" id="KW-1185">Reference proteome</keyword>
<dbReference type="AlphaFoldDB" id="A0A512C1L2"/>
<gene>
    <name evidence="1" type="ORF">MAE02_57790</name>
</gene>
<dbReference type="GO" id="GO:0003677">
    <property type="term" value="F:DNA binding"/>
    <property type="evidence" value="ECO:0007669"/>
    <property type="project" value="InterPro"/>
</dbReference>